<keyword evidence="3" id="KW-1185">Reference proteome</keyword>
<dbReference type="RefSeq" id="WP_157027419.1">
    <property type="nucleotide sequence ID" value="NZ_WQMS01000013.1"/>
</dbReference>
<sequence>MRIVIAALLAVAAGGAVYAAEQPNAVKPAPDKDPLICRREVPIGSLIATRKMCLTKKEWQKRADDGNATARALVEDGAGACGHDGGVCPF</sequence>
<evidence type="ECO:0000313" key="3">
    <source>
        <dbReference type="Proteomes" id="UP000441389"/>
    </source>
</evidence>
<feature type="chain" id="PRO_5026327877" evidence="1">
    <location>
        <begin position="20"/>
        <end position="90"/>
    </location>
</feature>
<protein>
    <submittedName>
        <fullName evidence="2">Uncharacterized protein</fullName>
    </submittedName>
</protein>
<dbReference type="Proteomes" id="UP000441389">
    <property type="component" value="Unassembled WGS sequence"/>
</dbReference>
<accession>A0A6I4J316</accession>
<gene>
    <name evidence="2" type="ORF">GON01_11130</name>
</gene>
<proteinExistence type="predicted"/>
<keyword evidence="1" id="KW-0732">Signal</keyword>
<dbReference type="EMBL" id="WQMS01000013">
    <property type="protein sequence ID" value="MVO78483.1"/>
    <property type="molecule type" value="Genomic_DNA"/>
</dbReference>
<evidence type="ECO:0000313" key="2">
    <source>
        <dbReference type="EMBL" id="MVO78483.1"/>
    </source>
</evidence>
<name>A0A6I4J316_9SPHN</name>
<dbReference type="AlphaFoldDB" id="A0A6I4J316"/>
<reference evidence="2 3" key="1">
    <citation type="submission" date="2019-12" db="EMBL/GenBank/DDBJ databases">
        <authorList>
            <person name="Huq M.A."/>
        </authorList>
    </citation>
    <scope>NUCLEOTIDE SEQUENCE [LARGE SCALE GENOMIC DNA]</scope>
    <source>
        <strain evidence="2 3">MAH-20</strain>
    </source>
</reference>
<evidence type="ECO:0000256" key="1">
    <source>
        <dbReference type="SAM" id="SignalP"/>
    </source>
</evidence>
<comment type="caution">
    <text evidence="2">The sequence shown here is derived from an EMBL/GenBank/DDBJ whole genome shotgun (WGS) entry which is preliminary data.</text>
</comment>
<organism evidence="2 3">
    <name type="scientific">Sphingomonas horti</name>
    <dbReference type="NCBI Taxonomy" id="2682842"/>
    <lineage>
        <taxon>Bacteria</taxon>
        <taxon>Pseudomonadati</taxon>
        <taxon>Pseudomonadota</taxon>
        <taxon>Alphaproteobacteria</taxon>
        <taxon>Sphingomonadales</taxon>
        <taxon>Sphingomonadaceae</taxon>
        <taxon>Sphingomonas</taxon>
    </lineage>
</organism>
<feature type="signal peptide" evidence="1">
    <location>
        <begin position="1"/>
        <end position="19"/>
    </location>
</feature>